<name>A0ABX0K5C9_9PROT</name>
<dbReference type="InterPro" id="IPR018062">
    <property type="entry name" value="HTH_AraC-typ_CS"/>
</dbReference>
<evidence type="ECO:0000259" key="4">
    <source>
        <dbReference type="PROSITE" id="PS01124"/>
    </source>
</evidence>
<keyword evidence="1" id="KW-0805">Transcription regulation</keyword>
<dbReference type="Pfam" id="PF12833">
    <property type="entry name" value="HTH_18"/>
    <property type="match status" value="1"/>
</dbReference>
<evidence type="ECO:0000256" key="3">
    <source>
        <dbReference type="ARBA" id="ARBA00023163"/>
    </source>
</evidence>
<dbReference type="SMART" id="SM00342">
    <property type="entry name" value="HTH_ARAC"/>
    <property type="match status" value="1"/>
</dbReference>
<proteinExistence type="predicted"/>
<dbReference type="Proteomes" id="UP000631653">
    <property type="component" value="Unassembled WGS sequence"/>
</dbReference>
<dbReference type="RefSeq" id="WP_173571269.1">
    <property type="nucleotide sequence ID" value="NZ_WOSY01000027.1"/>
</dbReference>
<evidence type="ECO:0000256" key="1">
    <source>
        <dbReference type="ARBA" id="ARBA00023015"/>
    </source>
</evidence>
<dbReference type="InterPro" id="IPR018060">
    <property type="entry name" value="HTH_AraC"/>
</dbReference>
<dbReference type="PROSITE" id="PS01124">
    <property type="entry name" value="HTH_ARAC_FAMILY_2"/>
    <property type="match status" value="1"/>
</dbReference>
<evidence type="ECO:0000313" key="5">
    <source>
        <dbReference type="EMBL" id="NHN90051.1"/>
    </source>
</evidence>
<protein>
    <submittedName>
        <fullName evidence="5">Helix-turn-helix domain-containing protein</fullName>
    </submittedName>
</protein>
<keyword evidence="3" id="KW-0804">Transcription</keyword>
<dbReference type="InterPro" id="IPR052158">
    <property type="entry name" value="INH-QAR"/>
</dbReference>
<organism evidence="5 6">
    <name type="scientific">Acetobacter conturbans</name>
    <dbReference type="NCBI Taxonomy" id="1737472"/>
    <lineage>
        <taxon>Bacteria</taxon>
        <taxon>Pseudomonadati</taxon>
        <taxon>Pseudomonadota</taxon>
        <taxon>Alphaproteobacteria</taxon>
        <taxon>Acetobacterales</taxon>
        <taxon>Acetobacteraceae</taxon>
        <taxon>Acetobacter</taxon>
    </lineage>
</organism>
<evidence type="ECO:0000313" key="6">
    <source>
        <dbReference type="Proteomes" id="UP000631653"/>
    </source>
</evidence>
<dbReference type="EMBL" id="WOSY01000027">
    <property type="protein sequence ID" value="NHN90051.1"/>
    <property type="molecule type" value="Genomic_DNA"/>
</dbReference>
<dbReference type="SUPFAM" id="SSF52317">
    <property type="entry name" value="Class I glutamine amidotransferase-like"/>
    <property type="match status" value="1"/>
</dbReference>
<dbReference type="Gene3D" id="3.40.50.880">
    <property type="match status" value="1"/>
</dbReference>
<keyword evidence="6" id="KW-1185">Reference proteome</keyword>
<dbReference type="InterPro" id="IPR009057">
    <property type="entry name" value="Homeodomain-like_sf"/>
</dbReference>
<dbReference type="InterPro" id="IPR029062">
    <property type="entry name" value="Class_I_gatase-like"/>
</dbReference>
<dbReference type="PANTHER" id="PTHR43130:SF3">
    <property type="entry name" value="HTH-TYPE TRANSCRIPTIONAL REGULATOR RV1931C"/>
    <property type="match status" value="1"/>
</dbReference>
<dbReference type="SUPFAM" id="SSF46689">
    <property type="entry name" value="Homeodomain-like"/>
    <property type="match status" value="2"/>
</dbReference>
<reference evidence="5 6" key="1">
    <citation type="journal article" date="2020" name="Int. J. Syst. Evol. Microbiol.">
        <title>Novel acetic acid bacteria from cider fermentations: Acetobacter conturbans sp. nov. and Acetobacter fallax sp. nov.</title>
        <authorList>
            <person name="Sombolestani A.S."/>
            <person name="Cleenwerck I."/>
            <person name="Cnockaert M."/>
            <person name="Borremans W."/>
            <person name="Wieme A.D."/>
            <person name="De Vuyst L."/>
            <person name="Vandamme P."/>
        </authorList>
    </citation>
    <scope>NUCLEOTIDE SEQUENCE [LARGE SCALE GENOMIC DNA]</scope>
    <source>
        <strain evidence="5 6">LMG 1627</strain>
    </source>
</reference>
<dbReference type="PROSITE" id="PS00041">
    <property type="entry name" value="HTH_ARAC_FAMILY_1"/>
    <property type="match status" value="1"/>
</dbReference>
<feature type="domain" description="HTH araC/xylS-type" evidence="4">
    <location>
        <begin position="228"/>
        <end position="326"/>
    </location>
</feature>
<dbReference type="Gene3D" id="1.10.10.60">
    <property type="entry name" value="Homeodomain-like"/>
    <property type="match status" value="1"/>
</dbReference>
<keyword evidence="2" id="KW-0238">DNA-binding</keyword>
<gene>
    <name evidence="5" type="ORF">GOB81_15750</name>
</gene>
<evidence type="ECO:0000256" key="2">
    <source>
        <dbReference type="ARBA" id="ARBA00023125"/>
    </source>
</evidence>
<dbReference type="PANTHER" id="PTHR43130">
    <property type="entry name" value="ARAC-FAMILY TRANSCRIPTIONAL REGULATOR"/>
    <property type="match status" value="1"/>
</dbReference>
<dbReference type="InterPro" id="IPR020449">
    <property type="entry name" value="Tscrpt_reg_AraC-type_HTH"/>
</dbReference>
<comment type="caution">
    <text evidence="5">The sequence shown here is derived from an EMBL/GenBank/DDBJ whole genome shotgun (WGS) entry which is preliminary data.</text>
</comment>
<accession>A0ABX0K5C9</accession>
<dbReference type="PRINTS" id="PR00032">
    <property type="entry name" value="HTHARAC"/>
</dbReference>
<dbReference type="CDD" id="cd03136">
    <property type="entry name" value="GATase1_AraC_ArgR_like"/>
    <property type="match status" value="1"/>
</dbReference>
<sequence length="349" mass="38942">MKRDDLMYWQDRWIQAMGRIGFLLLPQFSMLELFCAIDALRIAARFGNNEQSWHLYSHDGQSVTASNGIEIPVNGKFGQGDIPSILFVMASYEPLITITGTMRAELRRMARYGTLLGGVDTGAFILAECGLLLGRRVTMHWEAVTAFSESYPQIVVSPTLYEFDRDRLTCAGGSAVIDMMLFLIGLRQGDALMRAVAEQIIHPPLRTGDTAQRDSPARRYALCDRRLARVVELMEKHIEQPIPVSVVASEVGLSQRQLERLCHRYLGRSAKNFYLAVRLEKARQMLTDSGRSVSETAFATGFGSLAHFSRMFRQVFGCSPSSLQRTGNRVVPEMLARMPGKASVTSGHA</sequence>